<keyword evidence="3" id="KW-1185">Reference proteome</keyword>
<reference evidence="2 3" key="1">
    <citation type="submission" date="2021-06" db="EMBL/GenBank/DDBJ databases">
        <authorList>
            <person name="Palmer J.M."/>
        </authorList>
    </citation>
    <scope>NUCLEOTIDE SEQUENCE [LARGE SCALE GENOMIC DNA]</scope>
    <source>
        <strain evidence="3">if_2019</strain>
        <tissue evidence="2">Muscle</tissue>
    </source>
</reference>
<accession>A0ABV0UQ82</accession>
<feature type="region of interest" description="Disordered" evidence="1">
    <location>
        <begin position="1"/>
        <end position="83"/>
    </location>
</feature>
<evidence type="ECO:0000313" key="3">
    <source>
        <dbReference type="Proteomes" id="UP001482620"/>
    </source>
</evidence>
<sequence>MAGHRQGTRRAHKHKQHIRNQRGTNTTNGLKYKTGQQGEPMTHVTRQSGENTEQVWAWGAGRQKTKDETRLNSKTQTPELKTQAGMTAAVRPYITTPNKINKCLHPCCYLHCFSISCK</sequence>
<dbReference type="Proteomes" id="UP001482620">
    <property type="component" value="Unassembled WGS sequence"/>
</dbReference>
<evidence type="ECO:0000256" key="1">
    <source>
        <dbReference type="SAM" id="MobiDB-lite"/>
    </source>
</evidence>
<protein>
    <submittedName>
        <fullName evidence="2">Uncharacterized protein</fullName>
    </submittedName>
</protein>
<proteinExistence type="predicted"/>
<feature type="compositionally biased region" description="Basic residues" evidence="1">
    <location>
        <begin position="1"/>
        <end position="20"/>
    </location>
</feature>
<gene>
    <name evidence="2" type="ORF">ILYODFUR_034389</name>
</gene>
<comment type="caution">
    <text evidence="2">The sequence shown here is derived from an EMBL/GenBank/DDBJ whole genome shotgun (WGS) entry which is preliminary data.</text>
</comment>
<feature type="compositionally biased region" description="Polar residues" evidence="1">
    <location>
        <begin position="21"/>
        <end position="54"/>
    </location>
</feature>
<organism evidence="2 3">
    <name type="scientific">Ilyodon furcidens</name>
    <name type="common">goldbreast splitfin</name>
    <dbReference type="NCBI Taxonomy" id="33524"/>
    <lineage>
        <taxon>Eukaryota</taxon>
        <taxon>Metazoa</taxon>
        <taxon>Chordata</taxon>
        <taxon>Craniata</taxon>
        <taxon>Vertebrata</taxon>
        <taxon>Euteleostomi</taxon>
        <taxon>Actinopterygii</taxon>
        <taxon>Neopterygii</taxon>
        <taxon>Teleostei</taxon>
        <taxon>Neoteleostei</taxon>
        <taxon>Acanthomorphata</taxon>
        <taxon>Ovalentaria</taxon>
        <taxon>Atherinomorphae</taxon>
        <taxon>Cyprinodontiformes</taxon>
        <taxon>Goodeidae</taxon>
        <taxon>Ilyodon</taxon>
    </lineage>
</organism>
<name>A0ABV0UQ82_9TELE</name>
<evidence type="ECO:0000313" key="2">
    <source>
        <dbReference type="EMBL" id="MEQ2246068.1"/>
    </source>
</evidence>
<dbReference type="EMBL" id="JAHRIQ010075687">
    <property type="protein sequence ID" value="MEQ2246068.1"/>
    <property type="molecule type" value="Genomic_DNA"/>
</dbReference>